<sequence length="162" mass="18338">MIKIIIILPILTAKHSNNLKKTSLKNQHFRVYLSVFPRNTAHTAILRCTKPEQTIASKIVFLHVNFPPKTVNLVPPSHLECNREAPPPPPVPEAPTKLVLVFVSALSSLILQRSELNTAAYFFLCLLVVPEVLIPVGTYLKSSQQRKTDRCYYGWRVNKPRS</sequence>
<dbReference type="AlphaFoldDB" id="A0AAV4NB67"/>
<evidence type="ECO:0000256" key="1">
    <source>
        <dbReference type="SAM" id="Phobius"/>
    </source>
</evidence>
<protein>
    <submittedName>
        <fullName evidence="2">Uncharacterized protein</fullName>
    </submittedName>
</protein>
<evidence type="ECO:0000313" key="2">
    <source>
        <dbReference type="EMBL" id="GIX80714.1"/>
    </source>
</evidence>
<dbReference type="Proteomes" id="UP001054945">
    <property type="component" value="Unassembled WGS sequence"/>
</dbReference>
<name>A0AAV4NB67_CAEEX</name>
<feature type="transmembrane region" description="Helical" evidence="1">
    <location>
        <begin position="120"/>
        <end position="140"/>
    </location>
</feature>
<accession>A0AAV4NB67</accession>
<dbReference type="EMBL" id="BPLR01020618">
    <property type="protein sequence ID" value="GIX80714.1"/>
    <property type="molecule type" value="Genomic_DNA"/>
</dbReference>
<evidence type="ECO:0000313" key="3">
    <source>
        <dbReference type="Proteomes" id="UP001054945"/>
    </source>
</evidence>
<proteinExistence type="predicted"/>
<comment type="caution">
    <text evidence="2">The sequence shown here is derived from an EMBL/GenBank/DDBJ whole genome shotgun (WGS) entry which is preliminary data.</text>
</comment>
<gene>
    <name evidence="2" type="ORF">CEXT_796121</name>
</gene>
<keyword evidence="1" id="KW-0812">Transmembrane</keyword>
<reference evidence="2 3" key="1">
    <citation type="submission" date="2021-06" db="EMBL/GenBank/DDBJ databases">
        <title>Caerostris extrusa draft genome.</title>
        <authorList>
            <person name="Kono N."/>
            <person name="Arakawa K."/>
        </authorList>
    </citation>
    <scope>NUCLEOTIDE SEQUENCE [LARGE SCALE GENOMIC DNA]</scope>
</reference>
<organism evidence="2 3">
    <name type="scientific">Caerostris extrusa</name>
    <name type="common">Bark spider</name>
    <name type="synonym">Caerostris bankana</name>
    <dbReference type="NCBI Taxonomy" id="172846"/>
    <lineage>
        <taxon>Eukaryota</taxon>
        <taxon>Metazoa</taxon>
        <taxon>Ecdysozoa</taxon>
        <taxon>Arthropoda</taxon>
        <taxon>Chelicerata</taxon>
        <taxon>Arachnida</taxon>
        <taxon>Araneae</taxon>
        <taxon>Araneomorphae</taxon>
        <taxon>Entelegynae</taxon>
        <taxon>Araneoidea</taxon>
        <taxon>Araneidae</taxon>
        <taxon>Caerostris</taxon>
    </lineage>
</organism>
<keyword evidence="3" id="KW-1185">Reference proteome</keyword>
<keyword evidence="1" id="KW-1133">Transmembrane helix</keyword>
<keyword evidence="1" id="KW-0472">Membrane</keyword>